<feature type="domain" description="SsuA/THI5-like" evidence="13">
    <location>
        <begin position="44"/>
        <end position="251"/>
    </location>
</feature>
<comment type="caution">
    <text evidence="14">The sequence shown here is derived from an EMBL/GenBank/DDBJ whole genome shotgun (WGS) entry which is preliminary data.</text>
</comment>
<comment type="subunit">
    <text evidence="4">Homodimer.</text>
</comment>
<accession>A0A085J986</accession>
<dbReference type="Proteomes" id="UP000028602">
    <property type="component" value="Unassembled WGS sequence"/>
</dbReference>
<evidence type="ECO:0000256" key="12">
    <source>
        <dbReference type="SAM" id="SignalP"/>
    </source>
</evidence>
<dbReference type="AlphaFoldDB" id="A0A085J986"/>
<dbReference type="eggNOG" id="COG0715">
    <property type="taxonomic scope" value="Bacteria"/>
</dbReference>
<dbReference type="GO" id="GO:0009228">
    <property type="term" value="P:thiamine biosynthetic process"/>
    <property type="evidence" value="ECO:0007669"/>
    <property type="project" value="UniProtKB-KW"/>
</dbReference>
<keyword evidence="12" id="KW-0732">Signal</keyword>
<dbReference type="Gene3D" id="3.40.190.10">
    <property type="entry name" value="Periplasmic binding protein-like II"/>
    <property type="match status" value="2"/>
</dbReference>
<feature type="chain" id="PRO_5001793377" description="Thiamine pyrimidine synthase" evidence="12">
    <location>
        <begin position="31"/>
        <end position="323"/>
    </location>
</feature>
<dbReference type="PANTHER" id="PTHR31528">
    <property type="entry name" value="4-AMINO-5-HYDROXYMETHYL-2-METHYLPYRIMIDINE PHOSPHATE SYNTHASE THI11-RELATED"/>
    <property type="match status" value="1"/>
</dbReference>
<evidence type="ECO:0000256" key="5">
    <source>
        <dbReference type="ARBA" id="ARBA00022679"/>
    </source>
</evidence>
<gene>
    <name evidence="14" type="ORF">GTPT_3306</name>
</gene>
<dbReference type="PANTHER" id="PTHR31528:SF1">
    <property type="entry name" value="4-AMINO-5-HYDROXYMETHYL-2-METHYLPYRIMIDINE PHOSPHATE SYNTHASE THI11-RELATED"/>
    <property type="match status" value="1"/>
</dbReference>
<evidence type="ECO:0000313" key="14">
    <source>
        <dbReference type="EMBL" id="KFD17032.1"/>
    </source>
</evidence>
<evidence type="ECO:0000256" key="10">
    <source>
        <dbReference type="ARBA" id="ARBA00033171"/>
    </source>
</evidence>
<evidence type="ECO:0000256" key="6">
    <source>
        <dbReference type="ARBA" id="ARBA00022723"/>
    </source>
</evidence>
<evidence type="ECO:0000256" key="1">
    <source>
        <dbReference type="ARBA" id="ARBA00003469"/>
    </source>
</evidence>
<evidence type="ECO:0000256" key="2">
    <source>
        <dbReference type="ARBA" id="ARBA00004948"/>
    </source>
</evidence>
<feature type="signal peptide" evidence="12">
    <location>
        <begin position="1"/>
        <end position="30"/>
    </location>
</feature>
<name>A0A085J986_9GAMM</name>
<evidence type="ECO:0000256" key="11">
    <source>
        <dbReference type="ARBA" id="ARBA00048179"/>
    </source>
</evidence>
<sequence>MESMKMKSVRKLAAAAVLVGTSAFASVAQANQPAVIYEAFHSIQYLPLYVGIDQGIFARHGVDVKLMTAGSGAQAVAAVIGGHGDFSLQDPMTAVLAHIKGAPVTNIGLVVSGVPVWIIAPPSANLTSEADLKRKTVSTAMPPSTTTYLLQQLIKDKGIQDVHLSTVQLGTELSPLGVGRAQAATVYEPQADQGIASGYKIIYSFNDKYHGEFAFSAIDTLESTLKNKPEMVKNFIAGLADAEKVIHNSPDIARKVAIKEFPTLDAKVVTNAVDRLSENNIYAVDPYISEGAFNNAINVQQYIGNIKPGQVTYSDVVHNVYKK</sequence>
<comment type="function">
    <text evidence="1">Responsible for the formation of the pyrimidine heterocycle in the thiamine biosynthesis pathway. Catalyzes the formation of hydroxymethylpyrimidine phosphate (HMP-P) from histidine and pyridoxal phosphate (PLP). The protein uses PLP and the active site histidine to form HMP-P, generating an inactive enzyme. The enzyme can only undergo a single turnover, which suggests it is a suicide enzyme.</text>
</comment>
<dbReference type="GO" id="GO:0046872">
    <property type="term" value="F:metal ion binding"/>
    <property type="evidence" value="ECO:0007669"/>
    <property type="project" value="UniProtKB-KW"/>
</dbReference>
<comment type="pathway">
    <text evidence="2">Cofactor biosynthesis; thiamine diphosphate biosynthesis.</text>
</comment>
<keyword evidence="9" id="KW-0408">Iron</keyword>
<evidence type="ECO:0000256" key="9">
    <source>
        <dbReference type="ARBA" id="ARBA00023004"/>
    </source>
</evidence>
<keyword evidence="8" id="KW-0784">Thiamine biosynthesis</keyword>
<evidence type="ECO:0000256" key="3">
    <source>
        <dbReference type="ARBA" id="ARBA00009406"/>
    </source>
</evidence>
<evidence type="ECO:0000313" key="15">
    <source>
        <dbReference type="Proteomes" id="UP000028602"/>
    </source>
</evidence>
<dbReference type="GO" id="GO:0016740">
    <property type="term" value="F:transferase activity"/>
    <property type="evidence" value="ECO:0007669"/>
    <property type="project" value="UniProtKB-KW"/>
</dbReference>
<evidence type="ECO:0000256" key="8">
    <source>
        <dbReference type="ARBA" id="ARBA00022977"/>
    </source>
</evidence>
<dbReference type="InterPro" id="IPR015168">
    <property type="entry name" value="SsuA/THI5"/>
</dbReference>
<reference evidence="14 15" key="1">
    <citation type="submission" date="2014-05" db="EMBL/GenBank/DDBJ databases">
        <title>ATOL: Assembling a taxonomically balanced genome-scale reconstruction of the evolutionary history of the Enterobacteriaceae.</title>
        <authorList>
            <person name="Plunkett G.III."/>
            <person name="Neeno-Eckwall E.C."/>
            <person name="Glasner J.D."/>
            <person name="Perna N.T."/>
        </authorList>
    </citation>
    <scope>NUCLEOTIDE SEQUENCE [LARGE SCALE GENOMIC DNA]</scope>
    <source>
        <strain evidence="14 15">ATCC 33301</strain>
    </source>
</reference>
<evidence type="ECO:0000259" key="13">
    <source>
        <dbReference type="Pfam" id="PF09084"/>
    </source>
</evidence>
<dbReference type="InterPro" id="IPR027939">
    <property type="entry name" value="NMT1/THI5"/>
</dbReference>
<keyword evidence="6" id="KW-0479">Metal-binding</keyword>
<keyword evidence="7" id="KW-0663">Pyridoxal phosphate</keyword>
<comment type="similarity">
    <text evidence="3">Belongs to the NMT1/THI5 family.</text>
</comment>
<dbReference type="SUPFAM" id="SSF53850">
    <property type="entry name" value="Periplasmic binding protein-like II"/>
    <property type="match status" value="1"/>
</dbReference>
<dbReference type="EMBL" id="JMPR01000054">
    <property type="protein sequence ID" value="KFD17032.1"/>
    <property type="molecule type" value="Genomic_DNA"/>
</dbReference>
<organism evidence="14 15">
    <name type="scientific">Tatumella ptyseos ATCC 33301</name>
    <dbReference type="NCBI Taxonomy" id="1005995"/>
    <lineage>
        <taxon>Bacteria</taxon>
        <taxon>Pseudomonadati</taxon>
        <taxon>Pseudomonadota</taxon>
        <taxon>Gammaproteobacteria</taxon>
        <taxon>Enterobacterales</taxon>
        <taxon>Erwiniaceae</taxon>
        <taxon>Tatumella</taxon>
    </lineage>
</organism>
<evidence type="ECO:0000256" key="7">
    <source>
        <dbReference type="ARBA" id="ARBA00022898"/>
    </source>
</evidence>
<protein>
    <recommendedName>
        <fullName evidence="10">Thiamine pyrimidine synthase</fullName>
    </recommendedName>
</protein>
<keyword evidence="15" id="KW-1185">Reference proteome</keyword>
<proteinExistence type="inferred from homology"/>
<comment type="catalytic activity">
    <reaction evidence="11">
        <text>N(6)-(pyridoxal phosphate)-L-lysyl-[4-amino-5-hydroxymethyl-2-methylpyrimidine phosphate synthase] + L-histidyl-[4-amino-5-hydroxymethyl-2-methylpyrimidine phosphate synthase] + 2 Fe(3+) + 4 H2O = L-lysyl-[4-amino-5-hydroxymethyl-2-methylpyrimidine phosphate synthase] + (2S)-2-amino-5-hydroxy-4-oxopentanoyl-[4-amino-5-hydroxymethyl-2-methylpyrimidine phosphate synthase] + 4-amino-2-methyl-5-(phosphooxymethyl)pyrimidine + 3-oxopropanoate + 2 Fe(2+) + 2 H(+)</text>
        <dbReference type="Rhea" id="RHEA:65756"/>
        <dbReference type="Rhea" id="RHEA-COMP:16892"/>
        <dbReference type="Rhea" id="RHEA-COMP:16893"/>
        <dbReference type="Rhea" id="RHEA-COMP:16894"/>
        <dbReference type="Rhea" id="RHEA-COMP:16895"/>
        <dbReference type="ChEBI" id="CHEBI:15377"/>
        <dbReference type="ChEBI" id="CHEBI:15378"/>
        <dbReference type="ChEBI" id="CHEBI:29033"/>
        <dbReference type="ChEBI" id="CHEBI:29034"/>
        <dbReference type="ChEBI" id="CHEBI:29969"/>
        <dbReference type="ChEBI" id="CHEBI:29979"/>
        <dbReference type="ChEBI" id="CHEBI:33190"/>
        <dbReference type="ChEBI" id="CHEBI:58354"/>
        <dbReference type="ChEBI" id="CHEBI:143915"/>
        <dbReference type="ChEBI" id="CHEBI:157692"/>
    </reaction>
    <physiologicalReaction direction="left-to-right" evidence="11">
        <dbReference type="Rhea" id="RHEA:65757"/>
    </physiologicalReaction>
</comment>
<keyword evidence="5" id="KW-0808">Transferase</keyword>
<evidence type="ECO:0000256" key="4">
    <source>
        <dbReference type="ARBA" id="ARBA00011738"/>
    </source>
</evidence>
<dbReference type="Pfam" id="PF09084">
    <property type="entry name" value="NMT1"/>
    <property type="match status" value="1"/>
</dbReference>